<evidence type="ECO:0000313" key="1">
    <source>
        <dbReference type="EMBL" id="RTE72421.1"/>
    </source>
</evidence>
<dbReference type="SUPFAM" id="SSF54593">
    <property type="entry name" value="Glyoxalase/Bleomycin resistance protein/Dihydroxybiphenyl dioxygenase"/>
    <property type="match status" value="2"/>
</dbReference>
<dbReference type="Gene3D" id="3.10.180.10">
    <property type="entry name" value="2,3-Dihydroxybiphenyl 1,2-Dioxygenase, domain 1"/>
    <property type="match status" value="2"/>
</dbReference>
<dbReference type="EMBL" id="MIKF01000313">
    <property type="protein sequence ID" value="RTE72421.1"/>
    <property type="molecule type" value="Genomic_DNA"/>
</dbReference>
<proteinExistence type="predicted"/>
<evidence type="ECO:0008006" key="3">
    <source>
        <dbReference type="Google" id="ProtNLM"/>
    </source>
</evidence>
<organism evidence="1 2">
    <name type="scientific">Fusarium euwallaceae</name>
    <dbReference type="NCBI Taxonomy" id="1147111"/>
    <lineage>
        <taxon>Eukaryota</taxon>
        <taxon>Fungi</taxon>
        <taxon>Dikarya</taxon>
        <taxon>Ascomycota</taxon>
        <taxon>Pezizomycotina</taxon>
        <taxon>Sordariomycetes</taxon>
        <taxon>Hypocreomycetidae</taxon>
        <taxon>Hypocreales</taxon>
        <taxon>Nectriaceae</taxon>
        <taxon>Fusarium</taxon>
        <taxon>Fusarium solani species complex</taxon>
    </lineage>
</organism>
<keyword evidence="2" id="KW-1185">Reference proteome</keyword>
<name>A0A430L9K5_9HYPO</name>
<comment type="caution">
    <text evidence="1">The sequence shown here is derived from an EMBL/GenBank/DDBJ whole genome shotgun (WGS) entry which is preliminary data.</text>
</comment>
<protein>
    <recommendedName>
        <fullName evidence="3">VOC domain-containing protein</fullName>
    </recommendedName>
</protein>
<accession>A0A430L9K5</accession>
<dbReference type="AlphaFoldDB" id="A0A430L9K5"/>
<dbReference type="InterPro" id="IPR029068">
    <property type="entry name" value="Glyas_Bleomycin-R_OHBP_Dase"/>
</dbReference>
<sequence length="342" mass="39461">MSLSTDTTYIAPFAVLQSTRSVDAQIKFYKSIEYVVDEGYEPLEGNPSEIPQQWFTARGVEREDLQKTVALRLPHDPYMHLILHQWSNLNETEGWPAPFNQVGSRGCSLLVRDVRSEMNRIRREFPKLAILQEPLTIRRKWGKTTSVLLKDPEDLWVELVEVERGSVYDSANVKPPPPNARTWLHFMHMCANFKETSKFYGSFGNSHDHGVDFRPETGFHPWGFEYFAKQQKEAFGVTMGAKDAYDISFYRAETDCSQMHIELLQLSDLKNPGPIPTWSQRGISRYCIKTKDYAGALKKAKADGHKIYVEDQRGCLNWGDSQWFFFADTDGNIVTLEEWFPQ</sequence>
<dbReference type="Proteomes" id="UP000287124">
    <property type="component" value="Unassembled WGS sequence"/>
</dbReference>
<evidence type="ECO:0000313" key="2">
    <source>
        <dbReference type="Proteomes" id="UP000287124"/>
    </source>
</evidence>
<gene>
    <name evidence="1" type="ORF">BHE90_013155</name>
</gene>
<feature type="non-terminal residue" evidence="1">
    <location>
        <position position="342"/>
    </location>
</feature>
<reference evidence="1 2" key="1">
    <citation type="submission" date="2017-06" db="EMBL/GenBank/DDBJ databases">
        <title>Comparative genomic analysis of Ambrosia Fusariam Clade fungi.</title>
        <authorList>
            <person name="Stajich J.E."/>
            <person name="Carrillo J."/>
            <person name="Kijimoto T."/>
            <person name="Eskalen A."/>
            <person name="O'Donnell K."/>
            <person name="Kasson M."/>
        </authorList>
    </citation>
    <scope>NUCLEOTIDE SEQUENCE [LARGE SCALE GENOMIC DNA]</scope>
    <source>
        <strain evidence="1 2">UCR1854</strain>
    </source>
</reference>